<evidence type="ECO:0000313" key="3">
    <source>
        <dbReference type="EMBL" id="CCC92083.1"/>
    </source>
</evidence>
<protein>
    <submittedName>
        <fullName evidence="3">Uncharacterized protein</fullName>
    </submittedName>
</protein>
<dbReference type="VEuPathDB" id="TriTrypDB:TcIL3000_8_3020"/>
<keyword evidence="2" id="KW-0812">Transmembrane</keyword>
<sequence length="567" mass="62230">MMMGTVKPEVAIAVLSICGVLLLILIALLIYMYCLRGGKHDYVDYPLYRGFKKHNFFEIVCTPGPGFYSVPLEVRLHTSHAEACDILVDVQYVPPHVNERHMGGVPPGVRLLSANEHYGEQYLLYSQPLVLVNPGRYVISAHTVSSSKRFVGAVHRFCFDLGQRDIHSESPSEEMNLINTQANTLGGDCLSPRHRDVMAEDDTTLRHRPLPPRIIPSEGEVTTFTPIVIAPNKESTTPDQIRYSVDGTYPSLLYTGPFTLSVPPPSSDDMGSSVPIVVRAMVVSSWGCGTASDVVHANLSVYKAGHNFMDPQVPTPVARVHAVDAKLYFDESQRPPNTSILYQLVYVSEARTKPKFSRRRGTVYAGESIPLSEDVAFIYAWTFVGDVGGSRGVVELDEIDGERRRHVRSSAAVYDCHRGTTWNRETRDGVGSSLQRSDRGGSELPPPTICISCSEIDVYFEEPPGGGVVCYTLDRTEPAVPTSAVATVHTASPSLGGPAGVQTHKSTGPNLSTYVYNPNQPIRVTLLQTDQVFLTARTFIPVVDPAAGGAVTCYRFSDRFYRGFTTQ</sequence>
<feature type="region of interest" description="Disordered" evidence="1">
    <location>
        <begin position="424"/>
        <end position="443"/>
    </location>
</feature>
<feature type="transmembrane region" description="Helical" evidence="2">
    <location>
        <begin position="12"/>
        <end position="33"/>
    </location>
</feature>
<keyword evidence="2" id="KW-1133">Transmembrane helix</keyword>
<evidence type="ECO:0000256" key="2">
    <source>
        <dbReference type="SAM" id="Phobius"/>
    </source>
</evidence>
<evidence type="ECO:0000256" key="1">
    <source>
        <dbReference type="SAM" id="MobiDB-lite"/>
    </source>
</evidence>
<reference evidence="3" key="1">
    <citation type="journal article" date="2012" name="Proc. Natl. Acad. Sci. U.S.A.">
        <title>Antigenic diversity is generated by distinct evolutionary mechanisms in African trypanosome species.</title>
        <authorList>
            <person name="Jackson A.P."/>
            <person name="Berry A."/>
            <person name="Aslett M."/>
            <person name="Allison H.C."/>
            <person name="Burton P."/>
            <person name="Vavrova-Anderson J."/>
            <person name="Brown R."/>
            <person name="Browne H."/>
            <person name="Corton N."/>
            <person name="Hauser H."/>
            <person name="Gamble J."/>
            <person name="Gilderthorp R."/>
            <person name="Marcello L."/>
            <person name="McQuillan J."/>
            <person name="Otto T.D."/>
            <person name="Quail M.A."/>
            <person name="Sanders M.J."/>
            <person name="van Tonder A."/>
            <person name="Ginger M.L."/>
            <person name="Field M.C."/>
            <person name="Barry J.D."/>
            <person name="Hertz-Fowler C."/>
            <person name="Berriman M."/>
        </authorList>
    </citation>
    <scope>NUCLEOTIDE SEQUENCE</scope>
    <source>
        <strain evidence="3">IL3000</strain>
    </source>
</reference>
<name>G0URS1_TRYCI</name>
<dbReference type="EMBL" id="HE575321">
    <property type="protein sequence ID" value="CCC92083.1"/>
    <property type="molecule type" value="Genomic_DNA"/>
</dbReference>
<proteinExistence type="predicted"/>
<dbReference type="AlphaFoldDB" id="G0URS1"/>
<organism evidence="3">
    <name type="scientific">Trypanosoma congolense (strain IL3000)</name>
    <dbReference type="NCBI Taxonomy" id="1068625"/>
    <lineage>
        <taxon>Eukaryota</taxon>
        <taxon>Discoba</taxon>
        <taxon>Euglenozoa</taxon>
        <taxon>Kinetoplastea</taxon>
        <taxon>Metakinetoplastina</taxon>
        <taxon>Trypanosomatida</taxon>
        <taxon>Trypanosomatidae</taxon>
        <taxon>Trypanosoma</taxon>
        <taxon>Nannomonas</taxon>
    </lineage>
</organism>
<gene>
    <name evidence="3" type="ORF">TCIL3000_8_3020</name>
</gene>
<keyword evidence="2" id="KW-0472">Membrane</keyword>
<accession>G0URS1</accession>